<feature type="transmembrane region" description="Helical" evidence="8">
    <location>
        <begin position="55"/>
        <end position="74"/>
    </location>
</feature>
<evidence type="ECO:0000256" key="4">
    <source>
        <dbReference type="ARBA" id="ARBA00022824"/>
    </source>
</evidence>
<evidence type="ECO:0000313" key="9">
    <source>
        <dbReference type="Proteomes" id="UP000887574"/>
    </source>
</evidence>
<dbReference type="GO" id="GO:0005789">
    <property type="term" value="C:endoplasmic reticulum membrane"/>
    <property type="evidence" value="ECO:0007669"/>
    <property type="project" value="UniProtKB-SubCell"/>
</dbReference>
<reference evidence="10" key="1">
    <citation type="submission" date="2022-11" db="UniProtKB">
        <authorList>
            <consortium name="WormBaseParasite"/>
        </authorList>
    </citation>
    <scope>IDENTIFICATION</scope>
</reference>
<dbReference type="PANTHER" id="PTHR23129">
    <property type="entry name" value="ACYL-COENZYME A DIPHOSPHATASE FITM2"/>
    <property type="match status" value="1"/>
</dbReference>
<dbReference type="GO" id="GO:0008654">
    <property type="term" value="P:phospholipid biosynthetic process"/>
    <property type="evidence" value="ECO:0007669"/>
    <property type="project" value="TreeGrafter"/>
</dbReference>
<evidence type="ECO:0000256" key="1">
    <source>
        <dbReference type="ARBA" id="ARBA00004477"/>
    </source>
</evidence>
<keyword evidence="7 8" id="KW-0472">Membrane</keyword>
<feature type="transmembrane region" description="Helical" evidence="8">
    <location>
        <begin position="190"/>
        <end position="214"/>
    </location>
</feature>
<dbReference type="WBParaSite" id="jg7491">
    <property type="protein sequence ID" value="jg7491"/>
    <property type="gene ID" value="jg7491"/>
</dbReference>
<keyword evidence="6" id="KW-0443">Lipid metabolism</keyword>
<comment type="subcellular location">
    <subcellularLocation>
        <location evidence="1">Endoplasmic reticulum membrane</location>
        <topology evidence="1">Multi-pass membrane protein</topology>
    </subcellularLocation>
</comment>
<dbReference type="PANTHER" id="PTHR23129:SF0">
    <property type="entry name" value="ACYL-COENZYME A DIPHOSPHATASE FITM2"/>
    <property type="match status" value="1"/>
</dbReference>
<evidence type="ECO:0000256" key="5">
    <source>
        <dbReference type="ARBA" id="ARBA00022989"/>
    </source>
</evidence>
<dbReference type="HAMAP" id="MF_03230">
    <property type="entry name" value="FITM2"/>
    <property type="match status" value="1"/>
</dbReference>
<keyword evidence="3" id="KW-0378">Hydrolase</keyword>
<dbReference type="Proteomes" id="UP000887574">
    <property type="component" value="Unplaced"/>
</dbReference>
<feature type="transmembrane region" description="Helical" evidence="8">
    <location>
        <begin position="17"/>
        <end position="35"/>
    </location>
</feature>
<evidence type="ECO:0000256" key="6">
    <source>
        <dbReference type="ARBA" id="ARBA00023098"/>
    </source>
</evidence>
<keyword evidence="5 8" id="KW-1133">Transmembrane helix</keyword>
<evidence type="ECO:0000256" key="2">
    <source>
        <dbReference type="ARBA" id="ARBA00022692"/>
    </source>
</evidence>
<evidence type="ECO:0000313" key="10">
    <source>
        <dbReference type="WBParaSite" id="jg7491"/>
    </source>
</evidence>
<dbReference type="GO" id="GO:0034389">
    <property type="term" value="P:lipid droplet organization"/>
    <property type="evidence" value="ECO:0007669"/>
    <property type="project" value="InterPro"/>
</dbReference>
<dbReference type="GO" id="GO:0019915">
    <property type="term" value="P:lipid storage"/>
    <property type="evidence" value="ECO:0007669"/>
    <property type="project" value="InterPro"/>
</dbReference>
<dbReference type="AlphaFoldDB" id="A0A915EJT0"/>
<keyword evidence="9" id="KW-1185">Reference proteome</keyword>
<proteinExistence type="inferred from homology"/>
<evidence type="ECO:0000256" key="8">
    <source>
        <dbReference type="SAM" id="Phobius"/>
    </source>
</evidence>
<dbReference type="InterPro" id="IPR046401">
    <property type="entry name" value="FITM1/2"/>
</dbReference>
<organism evidence="9 10">
    <name type="scientific">Ditylenchus dipsaci</name>
    <dbReference type="NCBI Taxonomy" id="166011"/>
    <lineage>
        <taxon>Eukaryota</taxon>
        <taxon>Metazoa</taxon>
        <taxon>Ecdysozoa</taxon>
        <taxon>Nematoda</taxon>
        <taxon>Chromadorea</taxon>
        <taxon>Rhabditida</taxon>
        <taxon>Tylenchina</taxon>
        <taxon>Tylenchomorpha</taxon>
        <taxon>Sphaerularioidea</taxon>
        <taxon>Anguinidae</taxon>
        <taxon>Anguininae</taxon>
        <taxon>Ditylenchus</taxon>
    </lineage>
</organism>
<sequence>MIKIAKKSLFLDVRKRALIYLATVLVLSLLSTFIPQTEYYITKKENVFNQFGTKLGWLWTCAAVAPFILTTSFSHHGSYLKAARESTRLVIATFFWNFCTHAFMRIDHHTGMCLGTTNATSYSCADEGGSWIPGFDISGHTFLLIYSSLIISEEAKVFYNWPAAPRATTKHIPSVTEYENFKKLSKWIQYWFVGLFLLQLFWDFQLMVTVLYYHTLLSKFMGAVIAVMCWYSTYYLWFPLAFPFKPIRRHIKSF</sequence>
<protein>
    <submittedName>
        <fullName evidence="10">Uncharacterized protein</fullName>
    </submittedName>
</protein>
<accession>A0A915EJT0</accession>
<evidence type="ECO:0000256" key="7">
    <source>
        <dbReference type="ARBA" id="ARBA00023136"/>
    </source>
</evidence>
<dbReference type="InterPro" id="IPR019388">
    <property type="entry name" value="FIT"/>
</dbReference>
<name>A0A915EJT0_9BILA</name>
<keyword evidence="4" id="KW-0256">Endoplasmic reticulum</keyword>
<dbReference type="GO" id="GO:0010945">
    <property type="term" value="F:coenzyme A diphosphatase activity"/>
    <property type="evidence" value="ECO:0007669"/>
    <property type="project" value="InterPro"/>
</dbReference>
<evidence type="ECO:0000256" key="3">
    <source>
        <dbReference type="ARBA" id="ARBA00022801"/>
    </source>
</evidence>
<dbReference type="Pfam" id="PF10261">
    <property type="entry name" value="FIT"/>
    <property type="match status" value="2"/>
</dbReference>
<feature type="transmembrane region" description="Helical" evidence="8">
    <location>
        <begin position="220"/>
        <end position="242"/>
    </location>
</feature>
<keyword evidence="2 8" id="KW-0812">Transmembrane</keyword>